<accession>A0A7U2F8G5</accession>
<evidence type="ECO:0000256" key="1">
    <source>
        <dbReference type="ARBA" id="ARBA00011051"/>
    </source>
</evidence>
<name>A0A7U2F8G5_PHANO</name>
<dbReference type="SUPFAM" id="SSF54593">
    <property type="entry name" value="Glyoxalase/Bleomycin resistance protein/Dihydroxybiphenyl dioxygenase"/>
    <property type="match status" value="1"/>
</dbReference>
<dbReference type="EMBL" id="CP069033">
    <property type="protein sequence ID" value="QRD00674.1"/>
    <property type="molecule type" value="Genomic_DNA"/>
</dbReference>
<comment type="similarity">
    <text evidence="1">Belongs to the bleomycin resistance protein family.</text>
</comment>
<dbReference type="InterPro" id="IPR037523">
    <property type="entry name" value="VOC_core"/>
</dbReference>
<dbReference type="Pfam" id="PF19581">
    <property type="entry name" value="Glyoxalase_7"/>
    <property type="match status" value="1"/>
</dbReference>
<dbReference type="InterPro" id="IPR029068">
    <property type="entry name" value="Glyas_Bleomycin-R_OHBP_Dase"/>
</dbReference>
<reference evidence="6" key="1">
    <citation type="journal article" date="2021" name="BMC Genomics">
        <title>Chromosome-level genome assembly and manually-curated proteome of model necrotroph Parastagonospora nodorum Sn15 reveals a genome-wide trove of candidate effector homologs, and redundancy of virulence-related functions within an accessory chromosome.</title>
        <authorList>
            <person name="Bertazzoni S."/>
            <person name="Jones D.A.B."/>
            <person name="Phan H.T."/>
            <person name="Tan K.-C."/>
            <person name="Hane J.K."/>
        </authorList>
    </citation>
    <scope>NUCLEOTIDE SEQUENCE [LARGE SCALE GENOMIC DNA]</scope>
    <source>
        <strain evidence="6">SN15 / ATCC MYA-4574 / FGSC 10173)</strain>
    </source>
</reference>
<organism evidence="5 6">
    <name type="scientific">Phaeosphaeria nodorum (strain SN15 / ATCC MYA-4574 / FGSC 10173)</name>
    <name type="common">Glume blotch fungus</name>
    <name type="synonym">Parastagonospora nodorum</name>
    <dbReference type="NCBI Taxonomy" id="321614"/>
    <lineage>
        <taxon>Eukaryota</taxon>
        <taxon>Fungi</taxon>
        <taxon>Dikarya</taxon>
        <taxon>Ascomycota</taxon>
        <taxon>Pezizomycotina</taxon>
        <taxon>Dothideomycetes</taxon>
        <taxon>Pleosporomycetidae</taxon>
        <taxon>Pleosporales</taxon>
        <taxon>Pleosporineae</taxon>
        <taxon>Phaeosphaeriaceae</taxon>
        <taxon>Parastagonospora</taxon>
    </lineage>
</organism>
<dbReference type="OrthoDB" id="4235865at2759"/>
<dbReference type="AlphaFoldDB" id="A0A7U2F8G5"/>
<feature type="domain" description="VOC" evidence="4">
    <location>
        <begin position="4"/>
        <end position="121"/>
    </location>
</feature>
<dbReference type="InterPro" id="IPR000335">
    <property type="entry name" value="Bleomycin-R"/>
</dbReference>
<evidence type="ECO:0000256" key="2">
    <source>
        <dbReference type="ARBA" id="ARBA00021572"/>
    </source>
</evidence>
<dbReference type="VEuPathDB" id="FungiDB:JI435_092190"/>
<evidence type="ECO:0000259" key="4">
    <source>
        <dbReference type="PROSITE" id="PS51819"/>
    </source>
</evidence>
<dbReference type="PROSITE" id="PS51819">
    <property type="entry name" value="VOC"/>
    <property type="match status" value="1"/>
</dbReference>
<keyword evidence="6" id="KW-1185">Reference proteome</keyword>
<keyword evidence="3" id="KW-0046">Antibiotic resistance</keyword>
<evidence type="ECO:0000313" key="6">
    <source>
        <dbReference type="Proteomes" id="UP000663193"/>
    </source>
</evidence>
<evidence type="ECO:0000313" key="5">
    <source>
        <dbReference type="EMBL" id="QRD00674.1"/>
    </source>
</evidence>
<protein>
    <recommendedName>
        <fullName evidence="2">Bleomycin resistance protein</fullName>
    </recommendedName>
</protein>
<sequence>MSITFHSTVPILRIFDIPKAEKFYTDYLGFQTDWDHRFDDAAPLYRQISRSGLVLHLSEHHGDGSPGVHVRVGMTGLVAYHAELQAKAYRYLRPGIEEGMGGEQELALMDPFGNQITFWEGKE</sequence>
<gene>
    <name evidence="5" type="ORF">JI435_092190</name>
</gene>
<dbReference type="Proteomes" id="UP000663193">
    <property type="component" value="Chromosome 11"/>
</dbReference>
<evidence type="ECO:0000256" key="3">
    <source>
        <dbReference type="ARBA" id="ARBA00023251"/>
    </source>
</evidence>
<dbReference type="GO" id="GO:0046677">
    <property type="term" value="P:response to antibiotic"/>
    <property type="evidence" value="ECO:0007669"/>
    <property type="project" value="UniProtKB-KW"/>
</dbReference>
<dbReference type="Gene3D" id="3.10.180.10">
    <property type="entry name" value="2,3-Dihydroxybiphenyl 1,2-Dioxygenase, domain 1"/>
    <property type="match status" value="1"/>
</dbReference>
<proteinExistence type="inferred from homology"/>